<evidence type="ECO:0000256" key="1">
    <source>
        <dbReference type="SAM" id="Phobius"/>
    </source>
</evidence>
<keyword evidence="1" id="KW-0472">Membrane</keyword>
<organism evidence="2 3">
    <name type="scientific">Drosophila guanche</name>
    <name type="common">Fruit fly</name>
    <dbReference type="NCBI Taxonomy" id="7266"/>
    <lineage>
        <taxon>Eukaryota</taxon>
        <taxon>Metazoa</taxon>
        <taxon>Ecdysozoa</taxon>
        <taxon>Arthropoda</taxon>
        <taxon>Hexapoda</taxon>
        <taxon>Insecta</taxon>
        <taxon>Pterygota</taxon>
        <taxon>Neoptera</taxon>
        <taxon>Endopterygota</taxon>
        <taxon>Diptera</taxon>
        <taxon>Brachycera</taxon>
        <taxon>Muscomorpha</taxon>
        <taxon>Ephydroidea</taxon>
        <taxon>Drosophilidae</taxon>
        <taxon>Drosophila</taxon>
        <taxon>Sophophora</taxon>
    </lineage>
</organism>
<gene>
    <name evidence="2" type="ORF">DGUA_6G012181</name>
</gene>
<feature type="transmembrane region" description="Helical" evidence="1">
    <location>
        <begin position="53"/>
        <end position="69"/>
    </location>
</feature>
<evidence type="ECO:0000313" key="3">
    <source>
        <dbReference type="Proteomes" id="UP000268350"/>
    </source>
</evidence>
<proteinExistence type="predicted"/>
<keyword evidence="1" id="KW-1133">Transmembrane helix</keyword>
<sequence length="127" mass="14505">MQVKVQRRMFLPHSPSPPGDQQPHIYPSTIHDGWMLLPVFGTHLKFRARRTSALLLIRIPVLVLVVVLFRTRSSLNCRELGSPWMVLRFDIRDWGSGRVWGEPTRDGGDVGWVGIGMEAVWRAAEFS</sequence>
<dbReference type="EMBL" id="OUUW01000004">
    <property type="protein sequence ID" value="SPP79349.1"/>
    <property type="molecule type" value="Genomic_DNA"/>
</dbReference>
<protein>
    <submittedName>
        <fullName evidence="2">Uncharacterized protein</fullName>
    </submittedName>
</protein>
<evidence type="ECO:0000313" key="2">
    <source>
        <dbReference type="EMBL" id="SPP79349.1"/>
    </source>
</evidence>
<keyword evidence="3" id="KW-1185">Reference proteome</keyword>
<accession>A0A3B0K065</accession>
<name>A0A3B0K065_DROGU</name>
<dbReference type="AlphaFoldDB" id="A0A3B0K065"/>
<reference evidence="3" key="1">
    <citation type="submission" date="2018-01" db="EMBL/GenBank/DDBJ databases">
        <authorList>
            <person name="Alioto T."/>
            <person name="Alioto T."/>
        </authorList>
    </citation>
    <scope>NUCLEOTIDE SEQUENCE [LARGE SCALE GENOMIC DNA]</scope>
</reference>
<keyword evidence="1" id="KW-0812">Transmembrane</keyword>
<dbReference type="Proteomes" id="UP000268350">
    <property type="component" value="Unassembled WGS sequence"/>
</dbReference>